<dbReference type="Proteomes" id="UP000580250">
    <property type="component" value="Unassembled WGS sequence"/>
</dbReference>
<keyword evidence="1" id="KW-0812">Transmembrane</keyword>
<accession>A0A6V7VC68</accession>
<reference evidence="2 3" key="1">
    <citation type="submission" date="2020-08" db="EMBL/GenBank/DDBJ databases">
        <authorList>
            <person name="Koutsovoulos G."/>
            <person name="Danchin GJ E."/>
        </authorList>
    </citation>
    <scope>NUCLEOTIDE SEQUENCE [LARGE SCALE GENOMIC DNA]</scope>
</reference>
<keyword evidence="1" id="KW-0472">Membrane</keyword>
<sequence length="44" mass="5030">MDVYLIKILLLLSYLIVFAFFMLLHYSPIKTTSFLICYAVGGVV</sequence>
<evidence type="ECO:0000313" key="3">
    <source>
        <dbReference type="Proteomes" id="UP000580250"/>
    </source>
</evidence>
<protein>
    <submittedName>
        <fullName evidence="2">Uncharacterized protein</fullName>
    </submittedName>
</protein>
<feature type="transmembrane region" description="Helical" evidence="1">
    <location>
        <begin position="6"/>
        <end position="26"/>
    </location>
</feature>
<organism evidence="2 3">
    <name type="scientific">Meloidogyne enterolobii</name>
    <name type="common">Root-knot nematode worm</name>
    <name type="synonym">Meloidogyne mayaguensis</name>
    <dbReference type="NCBI Taxonomy" id="390850"/>
    <lineage>
        <taxon>Eukaryota</taxon>
        <taxon>Metazoa</taxon>
        <taxon>Ecdysozoa</taxon>
        <taxon>Nematoda</taxon>
        <taxon>Chromadorea</taxon>
        <taxon>Rhabditida</taxon>
        <taxon>Tylenchina</taxon>
        <taxon>Tylenchomorpha</taxon>
        <taxon>Tylenchoidea</taxon>
        <taxon>Meloidogynidae</taxon>
        <taxon>Meloidogyninae</taxon>
        <taxon>Meloidogyne</taxon>
    </lineage>
</organism>
<gene>
    <name evidence="2" type="ORF">MENT_LOCUS24063</name>
</gene>
<dbReference type="AlphaFoldDB" id="A0A6V7VC68"/>
<comment type="caution">
    <text evidence="2">The sequence shown here is derived from an EMBL/GenBank/DDBJ whole genome shotgun (WGS) entry which is preliminary data.</text>
</comment>
<proteinExistence type="predicted"/>
<evidence type="ECO:0000256" key="1">
    <source>
        <dbReference type="SAM" id="Phobius"/>
    </source>
</evidence>
<name>A0A6V7VC68_MELEN</name>
<dbReference type="EMBL" id="CAJEWN010000201">
    <property type="protein sequence ID" value="CAD2172507.1"/>
    <property type="molecule type" value="Genomic_DNA"/>
</dbReference>
<keyword evidence="1" id="KW-1133">Transmembrane helix</keyword>
<evidence type="ECO:0000313" key="2">
    <source>
        <dbReference type="EMBL" id="CAD2172507.1"/>
    </source>
</evidence>